<dbReference type="InterPro" id="IPR007627">
    <property type="entry name" value="RNA_pol_sigma70_r2"/>
</dbReference>
<feature type="compositionally biased region" description="Basic and acidic residues" evidence="5">
    <location>
        <begin position="1"/>
        <end position="11"/>
    </location>
</feature>
<feature type="domain" description="RNA polymerase sigma-70 region 4" evidence="7">
    <location>
        <begin position="214"/>
        <end position="262"/>
    </location>
</feature>
<dbReference type="InterPro" id="IPR013325">
    <property type="entry name" value="RNA_pol_sigma_r2"/>
</dbReference>
<evidence type="ECO:0000313" key="8">
    <source>
        <dbReference type="EMBL" id="GAA4672215.1"/>
    </source>
</evidence>
<accession>A0ABP8VUA4</accession>
<gene>
    <name evidence="8" type="ORF">GCM10023226_06200</name>
</gene>
<dbReference type="InterPro" id="IPR013324">
    <property type="entry name" value="RNA_pol_sigma_r3/r4-like"/>
</dbReference>
<comment type="caution">
    <text evidence="8">The sequence shown here is derived from an EMBL/GenBank/DDBJ whole genome shotgun (WGS) entry which is preliminary data.</text>
</comment>
<dbReference type="PANTHER" id="PTHR30385">
    <property type="entry name" value="SIGMA FACTOR F FLAGELLAR"/>
    <property type="match status" value="1"/>
</dbReference>
<dbReference type="SUPFAM" id="SSF88659">
    <property type="entry name" value="Sigma3 and sigma4 domains of RNA polymerase sigma factors"/>
    <property type="match status" value="1"/>
</dbReference>
<dbReference type="EMBL" id="BAABIM010000001">
    <property type="protein sequence ID" value="GAA4672215.1"/>
    <property type="molecule type" value="Genomic_DNA"/>
</dbReference>
<sequence>MSVTPMRRDGGPARAGRLPRAERSERTTELLARAAAAPVGSEERRLLLEDVVTVNMQVADAVAQRHARRGVPTEDLQQVAYLALVRAVQNFDPAMDRDLLSYAVPCMEGELRRYFRDHGWTVRPPRDVQRAHARILGAGHSTDRLDAAGVEKLAADVEESVEVVREALSARGLIFVVSLDQPVGAGELGISELVADPNDEDQRRSEMRLMLAPVLRQLSARDQQVLTWRFVDELTQREIGERLGCSQTQVSKLLQSVLAQLRGALADAG</sequence>
<dbReference type="NCBIfam" id="TIGR02937">
    <property type="entry name" value="sigma70-ECF"/>
    <property type="match status" value="1"/>
</dbReference>
<dbReference type="InterPro" id="IPR014284">
    <property type="entry name" value="RNA_pol_sigma-70_dom"/>
</dbReference>
<dbReference type="Gene3D" id="1.20.120.1810">
    <property type="match status" value="1"/>
</dbReference>
<dbReference type="Pfam" id="PF04542">
    <property type="entry name" value="Sigma70_r2"/>
    <property type="match status" value="1"/>
</dbReference>
<evidence type="ECO:0000256" key="4">
    <source>
        <dbReference type="ARBA" id="ARBA00023163"/>
    </source>
</evidence>
<evidence type="ECO:0000259" key="6">
    <source>
        <dbReference type="Pfam" id="PF04542"/>
    </source>
</evidence>
<evidence type="ECO:0000256" key="3">
    <source>
        <dbReference type="ARBA" id="ARBA00023125"/>
    </source>
</evidence>
<dbReference type="PRINTS" id="PR00046">
    <property type="entry name" value="SIGMA70FCT"/>
</dbReference>
<organism evidence="8 9">
    <name type="scientific">Nocardioides nanhaiensis</name>
    <dbReference type="NCBI Taxonomy" id="1476871"/>
    <lineage>
        <taxon>Bacteria</taxon>
        <taxon>Bacillati</taxon>
        <taxon>Actinomycetota</taxon>
        <taxon>Actinomycetes</taxon>
        <taxon>Propionibacteriales</taxon>
        <taxon>Nocardioidaceae</taxon>
        <taxon>Nocardioides</taxon>
    </lineage>
</organism>
<evidence type="ECO:0000256" key="2">
    <source>
        <dbReference type="ARBA" id="ARBA00023082"/>
    </source>
</evidence>
<keyword evidence="9" id="KW-1185">Reference proteome</keyword>
<dbReference type="Proteomes" id="UP001500621">
    <property type="component" value="Unassembled WGS sequence"/>
</dbReference>
<keyword evidence="4" id="KW-0804">Transcription</keyword>
<feature type="region of interest" description="Disordered" evidence="5">
    <location>
        <begin position="1"/>
        <end position="25"/>
    </location>
</feature>
<evidence type="ECO:0000256" key="1">
    <source>
        <dbReference type="ARBA" id="ARBA00023015"/>
    </source>
</evidence>
<dbReference type="RefSeq" id="WP_345262583.1">
    <property type="nucleotide sequence ID" value="NZ_BAABIM010000001.1"/>
</dbReference>
<evidence type="ECO:0000313" key="9">
    <source>
        <dbReference type="Proteomes" id="UP001500621"/>
    </source>
</evidence>
<dbReference type="Pfam" id="PF04545">
    <property type="entry name" value="Sigma70_r4"/>
    <property type="match status" value="1"/>
</dbReference>
<dbReference type="SUPFAM" id="SSF88946">
    <property type="entry name" value="Sigma2 domain of RNA polymerase sigma factors"/>
    <property type="match status" value="1"/>
</dbReference>
<protein>
    <submittedName>
        <fullName evidence="8">RNA polymerase sigma factor SigF</fullName>
    </submittedName>
</protein>
<feature type="domain" description="RNA polymerase sigma-70 region 2" evidence="6">
    <location>
        <begin position="60"/>
        <end position="121"/>
    </location>
</feature>
<dbReference type="Gene3D" id="1.20.140.160">
    <property type="match status" value="1"/>
</dbReference>
<keyword evidence="3" id="KW-0238">DNA-binding</keyword>
<dbReference type="InterPro" id="IPR000943">
    <property type="entry name" value="RNA_pol_sigma70"/>
</dbReference>
<dbReference type="CDD" id="cd06171">
    <property type="entry name" value="Sigma70_r4"/>
    <property type="match status" value="1"/>
</dbReference>
<keyword evidence="2" id="KW-0731">Sigma factor</keyword>
<keyword evidence="1" id="KW-0805">Transcription regulation</keyword>
<name>A0ABP8VUA4_9ACTN</name>
<dbReference type="InterPro" id="IPR007630">
    <property type="entry name" value="RNA_pol_sigma70_r4"/>
</dbReference>
<evidence type="ECO:0000256" key="5">
    <source>
        <dbReference type="SAM" id="MobiDB-lite"/>
    </source>
</evidence>
<proteinExistence type="predicted"/>
<reference evidence="9" key="1">
    <citation type="journal article" date="2019" name="Int. J. Syst. Evol. Microbiol.">
        <title>The Global Catalogue of Microorganisms (GCM) 10K type strain sequencing project: providing services to taxonomists for standard genome sequencing and annotation.</title>
        <authorList>
            <consortium name="The Broad Institute Genomics Platform"/>
            <consortium name="The Broad Institute Genome Sequencing Center for Infectious Disease"/>
            <person name="Wu L."/>
            <person name="Ma J."/>
        </authorList>
    </citation>
    <scope>NUCLEOTIDE SEQUENCE [LARGE SCALE GENOMIC DNA]</scope>
    <source>
        <strain evidence="9">JCM 18127</strain>
    </source>
</reference>
<dbReference type="PANTHER" id="PTHR30385:SF4">
    <property type="entry name" value="RNA POLYMERASE SIGMA-E FACTOR"/>
    <property type="match status" value="1"/>
</dbReference>
<evidence type="ECO:0000259" key="7">
    <source>
        <dbReference type="Pfam" id="PF04545"/>
    </source>
</evidence>